<sequence>MKSFLNSSLFFAVVLALLITSCKDKEHHHNNEVYSEIPSPVTFSPNIPVDVDPLLQEKLKKEKNIYKLNEAFNEYSWQALVAINWPRDEQGNAMPNFTDKGEATWLGWKEAFQVYRKDGLAPSSWGSPRTASGLGISKEILSATDARLLLLSTTPTAKRDQNIADEVDQAFAGKLFDQNGNVVVYEVLMNKEEYDYIVDKKLYNINGQLAYTKKNPEADFPAGNYENNELGAIEIKFAWKILEDTDYKERYFTDEGYIVDEETNELVKKDLGMIGFHISQKTPTGKQWVWSTFEHVDNLRENQIEKDGKTVRIPPSLRNAECEICPANVDVTHNSRYEFKTDKHGNFWEVTTRGAQIEGTSPPKYKDSTKARYYANSNVMKTQAHRMVNIPSRVQRINERMQTYFRQQNSVWQYYELIDTQYPLNQNVPSPPHDDDNYVLPTSVTDKSGGDTNIALLTNITMETFFQKGNQSASNLMENNPTSDITIYGTESCIGCHSSAGIYNSYTNGKLGSGEQLSGDFSWLLGRAQWDSSKPKPTE</sequence>
<keyword evidence="2" id="KW-1185">Reference proteome</keyword>
<comment type="caution">
    <text evidence="1">The sequence shown here is derived from an EMBL/GenBank/DDBJ whole genome shotgun (WGS) entry which is preliminary data.</text>
</comment>
<dbReference type="EMBL" id="JBHTJM010000005">
    <property type="protein sequence ID" value="MFD0963121.1"/>
    <property type="molecule type" value="Genomic_DNA"/>
</dbReference>
<protein>
    <recommendedName>
        <fullName evidence="3">Cytochrome c domain-containing protein</fullName>
    </recommendedName>
</protein>
<accession>A0ABW3HZV6</accession>
<name>A0ABW3HZV6_9FLAO</name>
<reference evidence="2" key="1">
    <citation type="journal article" date="2019" name="Int. J. Syst. Evol. Microbiol.">
        <title>The Global Catalogue of Microorganisms (GCM) 10K type strain sequencing project: providing services to taxonomists for standard genome sequencing and annotation.</title>
        <authorList>
            <consortium name="The Broad Institute Genomics Platform"/>
            <consortium name="The Broad Institute Genome Sequencing Center for Infectious Disease"/>
            <person name="Wu L."/>
            <person name="Ma J."/>
        </authorList>
    </citation>
    <scope>NUCLEOTIDE SEQUENCE [LARGE SCALE GENOMIC DNA]</scope>
    <source>
        <strain evidence="2">CCUG 62114</strain>
    </source>
</reference>
<dbReference type="RefSeq" id="WP_377713509.1">
    <property type="nucleotide sequence ID" value="NZ_JBHTJM010000005.1"/>
</dbReference>
<evidence type="ECO:0000313" key="1">
    <source>
        <dbReference type="EMBL" id="MFD0963121.1"/>
    </source>
</evidence>
<evidence type="ECO:0008006" key="3">
    <source>
        <dbReference type="Google" id="ProtNLM"/>
    </source>
</evidence>
<gene>
    <name evidence="1" type="ORF">ACFQ1O_03775</name>
</gene>
<evidence type="ECO:0000313" key="2">
    <source>
        <dbReference type="Proteomes" id="UP001596997"/>
    </source>
</evidence>
<proteinExistence type="predicted"/>
<organism evidence="1 2">
    <name type="scientific">Pseudofulvibacter geojedonensis</name>
    <dbReference type="NCBI Taxonomy" id="1123758"/>
    <lineage>
        <taxon>Bacteria</taxon>
        <taxon>Pseudomonadati</taxon>
        <taxon>Bacteroidota</taxon>
        <taxon>Flavobacteriia</taxon>
        <taxon>Flavobacteriales</taxon>
        <taxon>Flavobacteriaceae</taxon>
        <taxon>Pseudofulvibacter</taxon>
    </lineage>
</organism>
<dbReference type="Proteomes" id="UP001596997">
    <property type="component" value="Unassembled WGS sequence"/>
</dbReference>
<dbReference type="PROSITE" id="PS51257">
    <property type="entry name" value="PROKAR_LIPOPROTEIN"/>
    <property type="match status" value="1"/>
</dbReference>